<organism evidence="1">
    <name type="scientific">Tolypothrix bouteillei VB521301</name>
    <dbReference type="NCBI Taxonomy" id="1479485"/>
    <lineage>
        <taxon>Bacteria</taxon>
        <taxon>Bacillati</taxon>
        <taxon>Cyanobacteriota</taxon>
        <taxon>Cyanophyceae</taxon>
        <taxon>Nostocales</taxon>
        <taxon>Tolypothrichaceae</taxon>
        <taxon>Tolypothrix</taxon>
    </lineage>
</organism>
<proteinExistence type="predicted"/>
<dbReference type="EMBL" id="JHEG02000037">
    <property type="protein sequence ID" value="KIE12115.1"/>
    <property type="molecule type" value="Genomic_DNA"/>
</dbReference>
<protein>
    <submittedName>
        <fullName evidence="1">Uncharacterized protein</fullName>
    </submittedName>
</protein>
<comment type="caution">
    <text evidence="1">The sequence shown here is derived from an EMBL/GenBank/DDBJ whole genome shotgun (WGS) entry which is preliminary data.</text>
</comment>
<dbReference type="STRING" id="1479485.DA73_0211045"/>
<evidence type="ECO:0000313" key="1">
    <source>
        <dbReference type="EMBL" id="KIE12115.1"/>
    </source>
</evidence>
<name>A0A0C1RJC7_9CYAN</name>
<reference evidence="1" key="1">
    <citation type="journal article" date="2015" name="Genome Announc.">
        <title>Draft Genome Sequence of Tolypothrix boutellei Strain VB521301.</title>
        <authorList>
            <person name="Chandrababunaidu M.M."/>
            <person name="Singh D."/>
            <person name="Sen D."/>
            <person name="Bhan S."/>
            <person name="Das S."/>
            <person name="Gupta A."/>
            <person name="Adhikary S.P."/>
            <person name="Tripathy S."/>
        </authorList>
    </citation>
    <scope>NUCLEOTIDE SEQUENCE</scope>
    <source>
        <strain evidence="1">VB521301</strain>
    </source>
</reference>
<accession>A0A0C1RJC7</accession>
<dbReference type="AlphaFoldDB" id="A0A0C1RJC7"/>
<feature type="non-terminal residue" evidence="1">
    <location>
        <position position="95"/>
    </location>
</feature>
<sequence>MVSSPNTIRNKLNTYKECNYKSQRIQLTSPLIHIGAAESALTPFDYIQRDIRSREQVHRLIYFPNNNALITVLSQQGKLDNYIMLIKHYINEKNA</sequence>
<gene>
    <name evidence="1" type="ORF">DA73_0211045</name>
</gene>